<keyword evidence="2" id="KW-1185">Reference proteome</keyword>
<dbReference type="OrthoDB" id="4937900at2759"/>
<organism evidence="1 2">
    <name type="scientific">Botryosphaeria dothidea</name>
    <dbReference type="NCBI Taxonomy" id="55169"/>
    <lineage>
        <taxon>Eukaryota</taxon>
        <taxon>Fungi</taxon>
        <taxon>Dikarya</taxon>
        <taxon>Ascomycota</taxon>
        <taxon>Pezizomycotina</taxon>
        <taxon>Dothideomycetes</taxon>
        <taxon>Dothideomycetes incertae sedis</taxon>
        <taxon>Botryosphaeriales</taxon>
        <taxon>Botryosphaeriaceae</taxon>
        <taxon>Botryosphaeria</taxon>
    </lineage>
</organism>
<dbReference type="PANTHER" id="PTHR47784:SF5">
    <property type="entry name" value="STEROL UPTAKE CONTROL PROTEIN 2"/>
    <property type="match status" value="1"/>
</dbReference>
<evidence type="ECO:0000313" key="1">
    <source>
        <dbReference type="EMBL" id="KAF4308468.1"/>
    </source>
</evidence>
<reference evidence="1" key="1">
    <citation type="submission" date="2020-04" db="EMBL/GenBank/DDBJ databases">
        <title>Genome Assembly and Annotation of Botryosphaeria dothidea sdau 11-99, a Latent Pathogen of Apple Fruit Ring Rot in China.</title>
        <authorList>
            <person name="Yu C."/>
            <person name="Diao Y."/>
            <person name="Lu Q."/>
            <person name="Zhao J."/>
            <person name="Cui S."/>
            <person name="Peng C."/>
            <person name="He B."/>
            <person name="Liu H."/>
        </authorList>
    </citation>
    <scope>NUCLEOTIDE SEQUENCE [LARGE SCALE GENOMIC DNA]</scope>
    <source>
        <strain evidence="1">Sdau11-99</strain>
    </source>
</reference>
<proteinExistence type="predicted"/>
<dbReference type="GO" id="GO:0001228">
    <property type="term" value="F:DNA-binding transcription activator activity, RNA polymerase II-specific"/>
    <property type="evidence" value="ECO:0007669"/>
    <property type="project" value="TreeGrafter"/>
</dbReference>
<accession>A0A8H4IXW1</accession>
<dbReference type="PANTHER" id="PTHR47784">
    <property type="entry name" value="STEROL UPTAKE CONTROL PROTEIN 2"/>
    <property type="match status" value="1"/>
</dbReference>
<evidence type="ECO:0000313" key="2">
    <source>
        <dbReference type="Proteomes" id="UP000572817"/>
    </source>
</evidence>
<dbReference type="EMBL" id="WWBZ02000022">
    <property type="protein sequence ID" value="KAF4308468.1"/>
    <property type="molecule type" value="Genomic_DNA"/>
</dbReference>
<dbReference type="InterPro" id="IPR053157">
    <property type="entry name" value="Sterol_Uptake_Regulator"/>
</dbReference>
<sequence length="323" mass="35293">MPLTQTDVQSDACVWPDVVQSSGCKPAATISAQKRRASQCLDSLDAINRKLPWKLPGDAAGPAFTAEDMQLLHQFSTKTYATFDTAPSQYPIWQHTAIRIGFQHRFLLRGLLAVSALHLAITEDQTWLLASSSVNFNFALTEIRQVMDLGVDDANAPAMFLFSAAVVVHALAVGSVQQAIDPLADMVQCIRTIRGVMSIVQPFYHVLIASEVEPLVLNGIRKGFDAPAEDILALKELVAEWGGGWAPGEDTVYGEAIDHLYAVAREARGCTPGISVLGIVFSWPHLLPEPFLSFLDDRSPIAVIIFLHFTALMDSSADFWCLD</sequence>
<name>A0A8H4IXW1_9PEZI</name>
<gene>
    <name evidence="1" type="ORF">GTA08_BOTSDO04618</name>
</gene>
<dbReference type="Proteomes" id="UP000572817">
    <property type="component" value="Unassembled WGS sequence"/>
</dbReference>
<protein>
    <submittedName>
        <fullName evidence="1">C6 zinc finger domain-containing protein</fullName>
    </submittedName>
</protein>
<comment type="caution">
    <text evidence="1">The sequence shown here is derived from an EMBL/GenBank/DDBJ whole genome shotgun (WGS) entry which is preliminary data.</text>
</comment>
<dbReference type="AlphaFoldDB" id="A0A8H4IXW1"/>